<dbReference type="EMBL" id="JAQGDS010000002">
    <property type="protein sequence ID" value="KAJ6263384.1"/>
    <property type="molecule type" value="Genomic_DNA"/>
</dbReference>
<dbReference type="Proteomes" id="UP001221413">
    <property type="component" value="Unassembled WGS sequence"/>
</dbReference>
<comment type="caution">
    <text evidence="2">The sequence shown here is derived from an EMBL/GenBank/DDBJ whole genome shotgun (WGS) entry which is preliminary data.</text>
</comment>
<evidence type="ECO:0000313" key="2">
    <source>
        <dbReference type="EMBL" id="KAJ6263384.1"/>
    </source>
</evidence>
<evidence type="ECO:0000313" key="3">
    <source>
        <dbReference type="Proteomes" id="UP001221413"/>
    </source>
</evidence>
<keyword evidence="3" id="KW-1185">Reference proteome</keyword>
<gene>
    <name evidence="2" type="ORF">Dda_1947</name>
</gene>
<protein>
    <submittedName>
        <fullName evidence="2">Uncharacterized protein</fullName>
    </submittedName>
</protein>
<accession>A0AAD6J2L5</accession>
<organism evidence="2 3">
    <name type="scientific">Drechslerella dactyloides</name>
    <name type="common">Nematode-trapping fungus</name>
    <name type="synonym">Arthrobotrys dactyloides</name>
    <dbReference type="NCBI Taxonomy" id="74499"/>
    <lineage>
        <taxon>Eukaryota</taxon>
        <taxon>Fungi</taxon>
        <taxon>Dikarya</taxon>
        <taxon>Ascomycota</taxon>
        <taxon>Pezizomycotina</taxon>
        <taxon>Orbiliomycetes</taxon>
        <taxon>Orbiliales</taxon>
        <taxon>Orbiliaceae</taxon>
        <taxon>Drechslerella</taxon>
    </lineage>
</organism>
<sequence length="223" mass="25721">MASKLLVNMLKNRASGLLLHTGQLTPRSRAILQSTDHVRYFRRKLACTPSVSATIVAELRKANVRCTSSGVKAFDKAYASLAFANPYYLRYNLPKDDAENPVYIYYKDLNTRGAPVWRNYEAYELWIDHQVSKLWEALYEHSDMFRKMIDGEEDYRESDRCSIIDSSLWGWMAIMIRDGYVERGDIDDLPVAMLRDIVIGSGQAKESSRRRLQPRNETPKAKD</sequence>
<reference evidence="2" key="1">
    <citation type="submission" date="2023-01" db="EMBL/GenBank/DDBJ databases">
        <title>The chitinases involved in constricting ring structure development in the nematode-trapping fungus Drechslerella dactyloides.</title>
        <authorList>
            <person name="Wang R."/>
            <person name="Zhang L."/>
            <person name="Tang P."/>
            <person name="Li S."/>
            <person name="Liang L."/>
        </authorList>
    </citation>
    <scope>NUCLEOTIDE SEQUENCE</scope>
    <source>
        <strain evidence="2">YMF1.00031</strain>
    </source>
</reference>
<evidence type="ECO:0000256" key="1">
    <source>
        <dbReference type="SAM" id="MobiDB-lite"/>
    </source>
</evidence>
<proteinExistence type="predicted"/>
<name>A0AAD6J2L5_DREDA</name>
<feature type="region of interest" description="Disordered" evidence="1">
    <location>
        <begin position="204"/>
        <end position="223"/>
    </location>
</feature>
<dbReference type="AlphaFoldDB" id="A0AAD6J2L5"/>